<proteinExistence type="predicted"/>
<keyword evidence="5 9" id="KW-0732">Signal</keyword>
<evidence type="ECO:0000256" key="5">
    <source>
        <dbReference type="ARBA" id="ARBA00022729"/>
    </source>
</evidence>
<keyword evidence="6" id="KW-0472">Membrane</keyword>
<evidence type="ECO:0000259" key="10">
    <source>
        <dbReference type="Pfam" id="PF10659"/>
    </source>
</evidence>
<dbReference type="VEuPathDB" id="TriTrypDB:Tb427_000446600"/>
<dbReference type="InterPro" id="IPR019609">
    <property type="entry name" value="Variant_surf_glycoprt_trypan_C"/>
</dbReference>
<feature type="chain" id="PRO_5012452930" evidence="9">
    <location>
        <begin position="24"/>
        <end position="538"/>
    </location>
</feature>
<keyword evidence="4" id="KW-0336">GPI-anchor</keyword>
<dbReference type="InterPro" id="IPR025932">
    <property type="entry name" value="Trypano_VSG_B_N_dom"/>
</dbReference>
<dbReference type="AlphaFoldDB" id="A0A1J0R9K3"/>
<evidence type="ECO:0000313" key="12">
    <source>
        <dbReference type="EMBL" id="APD74559.1"/>
    </source>
</evidence>
<protein>
    <submittedName>
        <fullName evidence="12">Variant surface glycoprotein 1125.4021</fullName>
    </submittedName>
</protein>
<feature type="domain" description="Trypanosome variant surface glycoprotein C-terminal" evidence="10">
    <location>
        <begin position="419"/>
        <end position="523"/>
    </location>
</feature>
<dbReference type="GO" id="GO:0005886">
    <property type="term" value="C:plasma membrane"/>
    <property type="evidence" value="ECO:0007669"/>
    <property type="project" value="UniProtKB-SubCell"/>
</dbReference>
<evidence type="ECO:0000256" key="9">
    <source>
        <dbReference type="SAM" id="SignalP"/>
    </source>
</evidence>
<evidence type="ECO:0000259" key="11">
    <source>
        <dbReference type="Pfam" id="PF13206"/>
    </source>
</evidence>
<evidence type="ECO:0000256" key="2">
    <source>
        <dbReference type="ARBA" id="ARBA00004609"/>
    </source>
</evidence>
<feature type="domain" description="Trypanosome variant surface glycoprotein B-type N-terminal" evidence="11">
    <location>
        <begin position="14"/>
        <end position="367"/>
    </location>
</feature>
<evidence type="ECO:0000256" key="7">
    <source>
        <dbReference type="ARBA" id="ARBA00023180"/>
    </source>
</evidence>
<evidence type="ECO:0000256" key="8">
    <source>
        <dbReference type="ARBA" id="ARBA00023288"/>
    </source>
</evidence>
<dbReference type="Pfam" id="PF13206">
    <property type="entry name" value="VSG_B"/>
    <property type="match status" value="1"/>
</dbReference>
<evidence type="ECO:0000256" key="1">
    <source>
        <dbReference type="ARBA" id="ARBA00002523"/>
    </source>
</evidence>
<reference evidence="12" key="1">
    <citation type="submission" date="2016-08" db="EMBL/GenBank/DDBJ databases">
        <title>VSG repertoire of Trypanosoma brucei EATRO 1125.</title>
        <authorList>
            <person name="Cross G.A."/>
        </authorList>
    </citation>
    <scope>NUCLEOTIDE SEQUENCE</scope>
    <source>
        <strain evidence="12">EATRO 1125</strain>
    </source>
</reference>
<keyword evidence="8" id="KW-0449">Lipoprotein</keyword>
<comment type="function">
    <text evidence="1">VSG forms a coat on the surface of the parasite. The trypanosome evades the immune response of the host by expressing a series of antigenically distinct VSGs from an estimated 1000 VSG genes.</text>
</comment>
<comment type="subcellular location">
    <subcellularLocation>
        <location evidence="2">Cell membrane</location>
        <topology evidence="2">Lipid-anchor</topology>
        <topology evidence="2">GPI-anchor</topology>
    </subcellularLocation>
</comment>
<sequence length="538" mass="58035">MAASTLLLATMCYVLLSAPQVMGAALDGANAADFAVLCDLERQASASIAEAYSKITIPTTTFDEINQIVAATTNAENITSVPDGDLQNDNAAVESSCKNQTESTAECKDHWLKWRAIKEAVKEQTPRRYPEIPSAARTNALARPFQAAIHKLAKEAAIEHTRLVQQGSEQADPDKCPANTKLSNALYGQNLKALTGGADTGHTPGANRGAGCKEPNTGKSIVTDIFCLCLADSTSSARTPCGFTSTGCHAGSWENCDLDGKKAAWQLLQQKCQQRPKKPLSASNIRMALAAFNSRLKQDATKDIASQATIYLGESDSNACGAHAGKLCIDYSNAFKDAGGATGIYLYNELAAAAADLEQLAEAQTDLQIGIRTLEDLVRQARQLYRMITALPPPSPNNSNKAQPQAEINTKGEKAEKVCNEALDAAACRKLKEKGCHFVFTNDKGKKWTLSEEHKKEAEKAEERNKAGKKCSYCTKREECEAENSGLGPGEKPKCGWIEDKCKHFSTLVNTKLTLLAAAFVSFSALRVRKLNVFFTNL</sequence>
<dbReference type="EMBL" id="KX700603">
    <property type="protein sequence ID" value="APD74559.1"/>
    <property type="molecule type" value="Genomic_DNA"/>
</dbReference>
<dbReference type="Pfam" id="PF10659">
    <property type="entry name" value="Trypan_glycop_C"/>
    <property type="match status" value="1"/>
</dbReference>
<keyword evidence="3" id="KW-1003">Cell membrane</keyword>
<organism evidence="12">
    <name type="scientific">Trypanosoma brucei</name>
    <dbReference type="NCBI Taxonomy" id="5691"/>
    <lineage>
        <taxon>Eukaryota</taxon>
        <taxon>Discoba</taxon>
        <taxon>Euglenozoa</taxon>
        <taxon>Kinetoplastea</taxon>
        <taxon>Metakinetoplastina</taxon>
        <taxon>Trypanosomatida</taxon>
        <taxon>Trypanosomatidae</taxon>
        <taxon>Trypanosoma</taxon>
    </lineage>
</organism>
<name>A0A1J0R9K3_9TRYP</name>
<feature type="signal peptide" evidence="9">
    <location>
        <begin position="1"/>
        <end position="23"/>
    </location>
</feature>
<keyword evidence="7" id="KW-0325">Glycoprotein</keyword>
<accession>A0A1J0R9K3</accession>
<evidence type="ECO:0000256" key="4">
    <source>
        <dbReference type="ARBA" id="ARBA00022622"/>
    </source>
</evidence>
<evidence type="ECO:0000256" key="6">
    <source>
        <dbReference type="ARBA" id="ARBA00023136"/>
    </source>
</evidence>
<evidence type="ECO:0000256" key="3">
    <source>
        <dbReference type="ARBA" id="ARBA00022475"/>
    </source>
</evidence>
<dbReference type="GO" id="GO:0098552">
    <property type="term" value="C:side of membrane"/>
    <property type="evidence" value="ECO:0007669"/>
    <property type="project" value="UniProtKB-KW"/>
</dbReference>